<organism evidence="1 2">
    <name type="scientific">Ewingella americana</name>
    <dbReference type="NCBI Taxonomy" id="41202"/>
    <lineage>
        <taxon>Bacteria</taxon>
        <taxon>Pseudomonadati</taxon>
        <taxon>Pseudomonadota</taxon>
        <taxon>Gammaproteobacteria</taxon>
        <taxon>Enterobacterales</taxon>
        <taxon>Yersiniaceae</taxon>
        <taxon>Ewingella</taxon>
    </lineage>
</organism>
<dbReference type="EMBL" id="RCZD01000008">
    <property type="protein sequence ID" value="TPG60073.1"/>
    <property type="molecule type" value="Genomic_DNA"/>
</dbReference>
<protein>
    <submittedName>
        <fullName evidence="1">Uncharacterized protein</fullName>
    </submittedName>
</protein>
<dbReference type="Proteomes" id="UP000317663">
    <property type="component" value="Unassembled WGS sequence"/>
</dbReference>
<evidence type="ECO:0000313" key="2">
    <source>
        <dbReference type="Proteomes" id="UP000317663"/>
    </source>
</evidence>
<evidence type="ECO:0000313" key="1">
    <source>
        <dbReference type="EMBL" id="TPG60073.1"/>
    </source>
</evidence>
<sequence length="285" mass="31722">MSKIDEIRASKWNQVAGFQRNHMANGVVVSIYRRVLEPFAAAHSQVCSLLRHTAGAQIPPITLAEAESSVMDTSGRLFPNPAYTPNPIMYREFAPFKPPVLQNVWKLDNGQNPPSIDTDLSVLKAVPNPDETAINLQKSKDILTGFNTLSLSYLSSEGQIKSINQTDLISLVELLELEKTSILITGGTSSGGTTPVVTPIVKSYNPEFLLKYSQYIKTRTESLSEIISLYSPETESIHSLYYRWLEFFIHRTEGALSKYKMSELSLGVSKDSLRIAESKHNILQS</sequence>
<name>A0A502GH68_9GAMM</name>
<dbReference type="AlphaFoldDB" id="A0A502GH68"/>
<keyword evidence="2" id="KW-1185">Reference proteome</keyword>
<reference evidence="1 2" key="1">
    <citation type="journal article" date="2019" name="Environ. Microbiol.">
        <title>Species interactions and distinct microbial communities in high Arctic permafrost affected cryosols are associated with the CH4 and CO2 gas fluxes.</title>
        <authorList>
            <person name="Altshuler I."/>
            <person name="Hamel J."/>
            <person name="Turney S."/>
            <person name="Magnuson E."/>
            <person name="Levesque R."/>
            <person name="Greer C."/>
            <person name="Whyte L.G."/>
        </authorList>
    </citation>
    <scope>NUCLEOTIDE SEQUENCE [LARGE SCALE GENOMIC DNA]</scope>
    <source>
        <strain evidence="1 2">E4</strain>
    </source>
</reference>
<proteinExistence type="predicted"/>
<gene>
    <name evidence="1" type="ORF">EAH77_16020</name>
</gene>
<dbReference type="RefSeq" id="WP_140473800.1">
    <property type="nucleotide sequence ID" value="NZ_RCZD01000008.1"/>
</dbReference>
<accession>A0A502GH68</accession>
<comment type="caution">
    <text evidence="1">The sequence shown here is derived from an EMBL/GenBank/DDBJ whole genome shotgun (WGS) entry which is preliminary data.</text>
</comment>